<name>A0A396GD91_MEDTR</name>
<evidence type="ECO:0000313" key="1">
    <source>
        <dbReference type="EMBL" id="RHN39419.1"/>
    </source>
</evidence>
<proteinExistence type="predicted"/>
<dbReference type="Gramene" id="rna45440">
    <property type="protein sequence ID" value="RHN39419.1"/>
    <property type="gene ID" value="gene45440"/>
</dbReference>
<accession>A0A396GD91</accession>
<dbReference type="AlphaFoldDB" id="A0A396GD91"/>
<reference evidence="2" key="1">
    <citation type="journal article" date="2018" name="Nat. Plants">
        <title>Whole-genome landscape of Medicago truncatula symbiotic genes.</title>
        <authorList>
            <person name="Pecrix Y."/>
            <person name="Staton S.E."/>
            <person name="Sallet E."/>
            <person name="Lelandais-Briere C."/>
            <person name="Moreau S."/>
            <person name="Carrere S."/>
            <person name="Blein T."/>
            <person name="Jardinaud M.F."/>
            <person name="Latrasse D."/>
            <person name="Zouine M."/>
            <person name="Zahm M."/>
            <person name="Kreplak J."/>
            <person name="Mayjonade B."/>
            <person name="Satge C."/>
            <person name="Perez M."/>
            <person name="Cauet S."/>
            <person name="Marande W."/>
            <person name="Chantry-Darmon C."/>
            <person name="Lopez-Roques C."/>
            <person name="Bouchez O."/>
            <person name="Berard A."/>
            <person name="Debelle F."/>
            <person name="Munos S."/>
            <person name="Bendahmane A."/>
            <person name="Berges H."/>
            <person name="Niebel A."/>
            <person name="Buitink J."/>
            <person name="Frugier F."/>
            <person name="Benhamed M."/>
            <person name="Crespi M."/>
            <person name="Gouzy J."/>
            <person name="Gamas P."/>
        </authorList>
    </citation>
    <scope>NUCLEOTIDE SEQUENCE [LARGE SCALE GENOMIC DNA]</scope>
    <source>
        <strain evidence="2">cv. Jemalong A17</strain>
    </source>
</reference>
<dbReference type="EMBL" id="PSQE01000008">
    <property type="protein sequence ID" value="RHN39419.1"/>
    <property type="molecule type" value="Genomic_DNA"/>
</dbReference>
<gene>
    <name evidence="1" type="ORF">MtrunA17_Chr8g0343601</name>
</gene>
<comment type="caution">
    <text evidence="1">The sequence shown here is derived from an EMBL/GenBank/DDBJ whole genome shotgun (WGS) entry which is preliminary data.</text>
</comment>
<evidence type="ECO:0000313" key="2">
    <source>
        <dbReference type="Proteomes" id="UP000265566"/>
    </source>
</evidence>
<dbReference type="Proteomes" id="UP000265566">
    <property type="component" value="Chromosome 8"/>
</dbReference>
<organism evidence="1 2">
    <name type="scientific">Medicago truncatula</name>
    <name type="common">Barrel medic</name>
    <name type="synonym">Medicago tribuloides</name>
    <dbReference type="NCBI Taxonomy" id="3880"/>
    <lineage>
        <taxon>Eukaryota</taxon>
        <taxon>Viridiplantae</taxon>
        <taxon>Streptophyta</taxon>
        <taxon>Embryophyta</taxon>
        <taxon>Tracheophyta</taxon>
        <taxon>Spermatophyta</taxon>
        <taxon>Magnoliopsida</taxon>
        <taxon>eudicotyledons</taxon>
        <taxon>Gunneridae</taxon>
        <taxon>Pentapetalae</taxon>
        <taxon>rosids</taxon>
        <taxon>fabids</taxon>
        <taxon>Fabales</taxon>
        <taxon>Fabaceae</taxon>
        <taxon>Papilionoideae</taxon>
        <taxon>50 kb inversion clade</taxon>
        <taxon>NPAAA clade</taxon>
        <taxon>Hologalegina</taxon>
        <taxon>IRL clade</taxon>
        <taxon>Trifolieae</taxon>
        <taxon>Medicago</taxon>
    </lineage>
</organism>
<protein>
    <submittedName>
        <fullName evidence="1">Uncharacterized protein</fullName>
    </submittedName>
</protein>
<sequence>MAKTPSYKRGTLTYGTAMVIRDVVLYLMALKNADGSLQGLRKGVQQPIPTIK</sequence>